<keyword evidence="3" id="KW-1185">Reference proteome</keyword>
<dbReference type="CDD" id="cd00063">
    <property type="entry name" value="FN3"/>
    <property type="match status" value="1"/>
</dbReference>
<organism evidence="2 3">
    <name type="scientific">Oesophagostomum dentatum</name>
    <name type="common">Nodular worm</name>
    <dbReference type="NCBI Taxonomy" id="61180"/>
    <lineage>
        <taxon>Eukaryota</taxon>
        <taxon>Metazoa</taxon>
        <taxon>Ecdysozoa</taxon>
        <taxon>Nematoda</taxon>
        <taxon>Chromadorea</taxon>
        <taxon>Rhabditida</taxon>
        <taxon>Rhabditina</taxon>
        <taxon>Rhabditomorpha</taxon>
        <taxon>Strongyloidea</taxon>
        <taxon>Strongylidae</taxon>
        <taxon>Oesophagostomum</taxon>
    </lineage>
</organism>
<sequence>MRQLTFSTMQDRPGPVLSLSVRPLNPYSAQLSWLPPALPNGILTHYSVEITPEVLQLRKICRYYLILFIASRRIPLPCEP</sequence>
<dbReference type="Proteomes" id="UP000053660">
    <property type="component" value="Unassembled WGS sequence"/>
</dbReference>
<dbReference type="SUPFAM" id="SSF49265">
    <property type="entry name" value="Fibronectin type III"/>
    <property type="match status" value="1"/>
</dbReference>
<protein>
    <recommendedName>
        <fullName evidence="1">Fibronectin type-III domain-containing protein</fullName>
    </recommendedName>
</protein>
<dbReference type="Gene3D" id="2.60.40.10">
    <property type="entry name" value="Immunoglobulins"/>
    <property type="match status" value="1"/>
</dbReference>
<evidence type="ECO:0000313" key="2">
    <source>
        <dbReference type="EMBL" id="KHJ86299.1"/>
    </source>
</evidence>
<name>A0A0B1SMX4_OESDE</name>
<dbReference type="AlphaFoldDB" id="A0A0B1SMX4"/>
<dbReference type="InterPro" id="IPR036116">
    <property type="entry name" value="FN3_sf"/>
</dbReference>
<feature type="domain" description="Fibronectin type-III" evidence="1">
    <location>
        <begin position="15"/>
        <end position="53"/>
    </location>
</feature>
<dbReference type="OrthoDB" id="5838972at2759"/>
<evidence type="ECO:0000313" key="3">
    <source>
        <dbReference type="Proteomes" id="UP000053660"/>
    </source>
</evidence>
<reference evidence="2 3" key="1">
    <citation type="submission" date="2014-03" db="EMBL/GenBank/DDBJ databases">
        <title>Draft genome of the hookworm Oesophagostomum dentatum.</title>
        <authorList>
            <person name="Mitreva M."/>
        </authorList>
    </citation>
    <scope>NUCLEOTIDE SEQUENCE [LARGE SCALE GENOMIC DNA]</scope>
    <source>
        <strain evidence="2 3">OD-Hann</strain>
    </source>
</reference>
<proteinExistence type="predicted"/>
<gene>
    <name evidence="2" type="ORF">OESDEN_13955</name>
</gene>
<dbReference type="Pfam" id="PF00041">
    <property type="entry name" value="fn3"/>
    <property type="match status" value="1"/>
</dbReference>
<evidence type="ECO:0000259" key="1">
    <source>
        <dbReference type="Pfam" id="PF00041"/>
    </source>
</evidence>
<dbReference type="EMBL" id="KN560894">
    <property type="protein sequence ID" value="KHJ86299.1"/>
    <property type="molecule type" value="Genomic_DNA"/>
</dbReference>
<accession>A0A0B1SMX4</accession>
<dbReference type="InterPro" id="IPR013783">
    <property type="entry name" value="Ig-like_fold"/>
</dbReference>
<dbReference type="InterPro" id="IPR003961">
    <property type="entry name" value="FN3_dom"/>
</dbReference>